<evidence type="ECO:0000256" key="1">
    <source>
        <dbReference type="SAM" id="Coils"/>
    </source>
</evidence>
<evidence type="ECO:0000313" key="4">
    <source>
        <dbReference type="Proteomes" id="UP000440694"/>
    </source>
</evidence>
<evidence type="ECO:0000313" key="3">
    <source>
        <dbReference type="EMBL" id="MTD93606.1"/>
    </source>
</evidence>
<dbReference type="PANTHER" id="PTHR22674">
    <property type="entry name" value="NTPASE, KAP FAMILY P-LOOP DOMAIN-CONTAINING 1"/>
    <property type="match status" value="1"/>
</dbReference>
<gene>
    <name evidence="3" type="ORF">GIW81_04565</name>
</gene>
<dbReference type="Pfam" id="PF07693">
    <property type="entry name" value="KAP_NTPase"/>
    <property type="match status" value="1"/>
</dbReference>
<keyword evidence="1" id="KW-0175">Coiled coil</keyword>
<keyword evidence="4" id="KW-1185">Reference proteome</keyword>
<dbReference type="Proteomes" id="UP000440694">
    <property type="component" value="Unassembled WGS sequence"/>
</dbReference>
<proteinExistence type="predicted"/>
<feature type="domain" description="KAP NTPase" evidence="2">
    <location>
        <begin position="32"/>
        <end position="342"/>
    </location>
</feature>
<evidence type="ECO:0000259" key="2">
    <source>
        <dbReference type="Pfam" id="PF07693"/>
    </source>
</evidence>
<name>A0A6I3KHJ7_9HYPH</name>
<dbReference type="SUPFAM" id="SSF52540">
    <property type="entry name" value="P-loop containing nucleoside triphosphate hydrolases"/>
    <property type="match status" value="1"/>
</dbReference>
<reference evidence="3 4" key="1">
    <citation type="submission" date="2019-11" db="EMBL/GenBank/DDBJ databases">
        <title>Identification of a novel strain.</title>
        <authorList>
            <person name="Xu Q."/>
            <person name="Wang G."/>
        </authorList>
    </citation>
    <scope>NUCLEOTIDE SEQUENCE [LARGE SCALE GENOMIC DNA]</scope>
    <source>
        <strain evidence="4">xq</strain>
    </source>
</reference>
<dbReference type="EMBL" id="WMBQ01000001">
    <property type="protein sequence ID" value="MTD93606.1"/>
    <property type="molecule type" value="Genomic_DNA"/>
</dbReference>
<dbReference type="InterPro" id="IPR027417">
    <property type="entry name" value="P-loop_NTPase"/>
</dbReference>
<feature type="coiled-coil region" evidence="1">
    <location>
        <begin position="390"/>
        <end position="417"/>
    </location>
</feature>
<comment type="caution">
    <text evidence="3">The sequence shown here is derived from an EMBL/GenBank/DDBJ whole genome shotgun (WGS) entry which is preliminary data.</text>
</comment>
<dbReference type="Gene3D" id="3.40.50.300">
    <property type="entry name" value="P-loop containing nucleotide triphosphate hydrolases"/>
    <property type="match status" value="1"/>
</dbReference>
<protein>
    <recommendedName>
        <fullName evidence="2">KAP NTPase domain-containing protein</fullName>
    </recommendedName>
</protein>
<dbReference type="InterPro" id="IPR052754">
    <property type="entry name" value="NTPase_KAP_P-loop"/>
</dbReference>
<dbReference type="InterPro" id="IPR011646">
    <property type="entry name" value="KAP_P-loop"/>
</dbReference>
<dbReference type="PANTHER" id="PTHR22674:SF6">
    <property type="entry name" value="NTPASE KAP FAMILY P-LOOP DOMAIN-CONTAINING PROTEIN 1"/>
    <property type="match status" value="1"/>
</dbReference>
<accession>A0A6I3KHJ7</accession>
<dbReference type="AlphaFoldDB" id="A0A6I3KHJ7"/>
<organism evidence="3 4">
    <name type="scientific">Hyphomicrobium album</name>
    <dbReference type="NCBI Taxonomy" id="2665159"/>
    <lineage>
        <taxon>Bacteria</taxon>
        <taxon>Pseudomonadati</taxon>
        <taxon>Pseudomonadota</taxon>
        <taxon>Alphaproteobacteria</taxon>
        <taxon>Hyphomicrobiales</taxon>
        <taxon>Hyphomicrobiaceae</taxon>
        <taxon>Hyphomicrobium</taxon>
    </lineage>
</organism>
<sequence>MGVLMPEKTNSYLFSNDSPNIGSHLDRLGFGAIAERLAAAIVNQATDGGLVFGIEGPWGSGKSSLIARLEQTLKSRDDPPEIVNFSPWLIKSRDALLDALFEDLSTAIRRIATAAEEKNNAKKSKSKKAAKEIAEKADALLGSYASSVGRLAKLARIAELVVPGAALAGATLEAGSSFMESFGKPKEIVAQKERTATALRELNKRIVVFIDDLDRLEPQEAVEVLRLVRAVADFPNVIYVMSYDRQSVTHTLESTLDIENGDEFMEKFVQVDFRLPIPEAFALRRWFRDEVTELFSSQLLDAENSDQRDVARRLNEYIDSAGGRYLQTPRDVVRTLNALRLYGPSIVEQVYLPDLVWLQLVRSNDPELHKWVEAHVTVVAAIAGGASVSSDAEQRALDQLKKALASQDRKLEEVVWELHGILPGVDWDTDKIKHPDGWKLLNGLSDTRLRKWVTLRRLGSPHHFRYYFSLTKPEGVLTDARLLSVVEASTDAQNATESLRKILARPGEPTGATLDRFLDRLLALSSDELPASAIPALLAGLANVVDEASSKGGRHGLGVDWLAVEAERAFRELFKRLSPNDRMLVVKQMFGHGKAIGWLVGLLADDVYARGLAGEDSKGSHETFFDTEEFEIARSVLVVRLKNAGSALLDVPRLLPTLYGWNYLGDPSDVASWCKNQIESDAGLLAFLGKSRGWANATGIGVYYPLNRKNLSEFIDYDLAKERVERLFRHAEERDVRTRAKELLEAFKQGEES</sequence>